<evidence type="ECO:0000313" key="2">
    <source>
        <dbReference type="Proteomes" id="UP001152888"/>
    </source>
</evidence>
<dbReference type="AlphaFoldDB" id="A0A9P0PGA9"/>
<keyword evidence="2" id="KW-1185">Reference proteome</keyword>
<comment type="caution">
    <text evidence="1">The sequence shown here is derived from an EMBL/GenBank/DDBJ whole genome shotgun (WGS) entry which is preliminary data.</text>
</comment>
<organism evidence="1 2">
    <name type="scientific">Acanthoscelides obtectus</name>
    <name type="common">Bean weevil</name>
    <name type="synonym">Bruchus obtectus</name>
    <dbReference type="NCBI Taxonomy" id="200917"/>
    <lineage>
        <taxon>Eukaryota</taxon>
        <taxon>Metazoa</taxon>
        <taxon>Ecdysozoa</taxon>
        <taxon>Arthropoda</taxon>
        <taxon>Hexapoda</taxon>
        <taxon>Insecta</taxon>
        <taxon>Pterygota</taxon>
        <taxon>Neoptera</taxon>
        <taxon>Endopterygota</taxon>
        <taxon>Coleoptera</taxon>
        <taxon>Polyphaga</taxon>
        <taxon>Cucujiformia</taxon>
        <taxon>Chrysomeloidea</taxon>
        <taxon>Chrysomelidae</taxon>
        <taxon>Bruchinae</taxon>
        <taxon>Bruchini</taxon>
        <taxon>Acanthoscelides</taxon>
    </lineage>
</organism>
<accession>A0A9P0PGA9</accession>
<evidence type="ECO:0000313" key="1">
    <source>
        <dbReference type="EMBL" id="CAH1985034.1"/>
    </source>
</evidence>
<dbReference type="EMBL" id="CAKOFQ010006969">
    <property type="protein sequence ID" value="CAH1985034.1"/>
    <property type="molecule type" value="Genomic_DNA"/>
</dbReference>
<dbReference type="OrthoDB" id="10674666at2759"/>
<protein>
    <submittedName>
        <fullName evidence="1">Uncharacterized protein</fullName>
    </submittedName>
</protein>
<name>A0A9P0PGA9_ACAOB</name>
<gene>
    <name evidence="1" type="ORF">ACAOBT_LOCUS16444</name>
</gene>
<proteinExistence type="predicted"/>
<dbReference type="Proteomes" id="UP001152888">
    <property type="component" value="Unassembled WGS sequence"/>
</dbReference>
<sequence>MNVEVATKLTLISRVKRHPPHLCRRRMRRVLPIPKTSVLSAAPRTI</sequence>
<reference evidence="1" key="1">
    <citation type="submission" date="2022-03" db="EMBL/GenBank/DDBJ databases">
        <authorList>
            <person name="Sayadi A."/>
        </authorList>
    </citation>
    <scope>NUCLEOTIDE SEQUENCE</scope>
</reference>